<gene>
    <name evidence="3" type="primary">LOC106589161</name>
</gene>
<feature type="region of interest" description="Disordered" evidence="1">
    <location>
        <begin position="612"/>
        <end position="658"/>
    </location>
</feature>
<protein>
    <submittedName>
        <fullName evidence="3">Uncharacterized protein</fullName>
    </submittedName>
</protein>
<feature type="region of interest" description="Disordered" evidence="1">
    <location>
        <begin position="482"/>
        <end position="511"/>
    </location>
</feature>
<feature type="compositionally biased region" description="Basic and acidic residues" evidence="1">
    <location>
        <begin position="482"/>
        <end position="510"/>
    </location>
</feature>
<dbReference type="RefSeq" id="XP_045565495.1">
    <property type="nucleotide sequence ID" value="XM_045709539.1"/>
</dbReference>
<sequence length="733" mass="80109">MLVGSNNNLITEISRQMIPDDPFRPRRSALKRSWSTVGPFPRSLWIHPSVPEDDFDRICVKIWRDSKKAEFGMWPHMEEDSMTPANEHPQAPRAPPAQDRRAEEDPVPTVRPQNIHCEVRDNACLVTRWKPMFIKITDPRLDEISLMVEREFQTLTSQTEKDRHDLSVSSQRPDDVRCDDCSHGDDPIWETQVEKKKEEEKVNPEEEQRRDIAKYLRGLLIPGQEGRGEDSSIMVEPLHIPNPYLLDSILLNPDLGANLSHLVPDLLPDLSSLLPNLAPNLAPSLLPNLAPDLAPSLLAPNLLPNLLPNLAPNLAPSEDDFPPLPNAASPWQGDRLWQGSPPANLPKPLIPIPGPFNLLGKVPACIKASASGPASTPVPVPTPAKVPVIQVTATARSSTPAPAKVPAIRITDPTKALASSPSTTQQELYDLMADFPALQPQGKAPPLGLQQPANAPCRAPTINVELLLQDLPYSALFKAQEGDRELGRQDGKRGVKGPKKIESEPEEQPRDIPIVTDDVDQWPEIITTKQPVFTQATQQVIADGASAWVGSANDRVRRAAAPLLQKARPLRSPQEGPERRQTTPPVVLTAPAAAPTIADIAAAFATSTAANDLPQESKAAPHQQARSPSLPDIPPTNQWGSHRYAGFRPQNAHRPGFTCPPQGCDVRTSGMTTRMSLDPGCMSGDGHSQKPMPHLYSETLVERVTAVGLGSRCPVNAPPGFTRADRGPKRNIF</sequence>
<feature type="region of interest" description="Disordered" evidence="1">
    <location>
        <begin position="562"/>
        <end position="586"/>
    </location>
</feature>
<organism evidence="2 3">
    <name type="scientific">Salmo salar</name>
    <name type="common">Atlantic salmon</name>
    <dbReference type="NCBI Taxonomy" id="8030"/>
    <lineage>
        <taxon>Eukaryota</taxon>
        <taxon>Metazoa</taxon>
        <taxon>Chordata</taxon>
        <taxon>Craniata</taxon>
        <taxon>Vertebrata</taxon>
        <taxon>Euteleostomi</taxon>
        <taxon>Actinopterygii</taxon>
        <taxon>Neopterygii</taxon>
        <taxon>Teleostei</taxon>
        <taxon>Protacanthopterygii</taxon>
        <taxon>Salmoniformes</taxon>
        <taxon>Salmonidae</taxon>
        <taxon>Salmoninae</taxon>
        <taxon>Salmo</taxon>
    </lineage>
</organism>
<dbReference type="GeneID" id="106589161"/>
<proteinExistence type="predicted"/>
<name>A0ABM3E352_SALSA</name>
<feature type="region of interest" description="Disordered" evidence="1">
    <location>
        <begin position="155"/>
        <end position="187"/>
    </location>
</feature>
<dbReference type="Proteomes" id="UP001652741">
    <property type="component" value="Chromosome ssa27"/>
</dbReference>
<evidence type="ECO:0000313" key="2">
    <source>
        <dbReference type="Proteomes" id="UP001652741"/>
    </source>
</evidence>
<reference evidence="3" key="1">
    <citation type="submission" date="2025-08" db="UniProtKB">
        <authorList>
            <consortium name="RefSeq"/>
        </authorList>
    </citation>
    <scope>IDENTIFICATION</scope>
</reference>
<evidence type="ECO:0000313" key="3">
    <source>
        <dbReference type="RefSeq" id="XP_045565495.1"/>
    </source>
</evidence>
<feature type="compositionally biased region" description="Basic and acidic residues" evidence="1">
    <location>
        <begin position="159"/>
        <end position="187"/>
    </location>
</feature>
<feature type="region of interest" description="Disordered" evidence="1">
    <location>
        <begin position="79"/>
        <end position="109"/>
    </location>
</feature>
<evidence type="ECO:0000256" key="1">
    <source>
        <dbReference type="SAM" id="MobiDB-lite"/>
    </source>
</evidence>
<keyword evidence="2" id="KW-1185">Reference proteome</keyword>
<accession>A0ABM3E352</accession>